<dbReference type="Proteomes" id="UP000663862">
    <property type="component" value="Unassembled WGS sequence"/>
</dbReference>
<evidence type="ECO:0000313" key="3">
    <source>
        <dbReference type="Proteomes" id="UP000663862"/>
    </source>
</evidence>
<feature type="domain" description="PhoD-like phosphatase" evidence="1">
    <location>
        <begin position="9"/>
        <end position="134"/>
    </location>
</feature>
<proteinExistence type="predicted"/>
<organism evidence="2 3">
    <name type="scientific">Rotaria socialis</name>
    <dbReference type="NCBI Taxonomy" id="392032"/>
    <lineage>
        <taxon>Eukaryota</taxon>
        <taxon>Metazoa</taxon>
        <taxon>Spiralia</taxon>
        <taxon>Gnathifera</taxon>
        <taxon>Rotifera</taxon>
        <taxon>Eurotatoria</taxon>
        <taxon>Bdelloidea</taxon>
        <taxon>Philodinida</taxon>
        <taxon>Philodinidae</taxon>
        <taxon>Rotaria</taxon>
    </lineage>
</organism>
<dbReference type="GO" id="GO:0016020">
    <property type="term" value="C:membrane"/>
    <property type="evidence" value="ECO:0007669"/>
    <property type="project" value="TreeGrafter"/>
</dbReference>
<gene>
    <name evidence="2" type="ORF">TSG867_LOCUS12184</name>
</gene>
<dbReference type="PANTHER" id="PTHR46689">
    <property type="entry name" value="MEMBRANE PROTEIN, PUTATIVE-RELATED"/>
    <property type="match status" value="1"/>
</dbReference>
<dbReference type="PANTHER" id="PTHR46689:SF1">
    <property type="entry name" value="PHOD-LIKE PHOSPHATASE DOMAIN-CONTAINING PROTEIN"/>
    <property type="match status" value="1"/>
</dbReference>
<evidence type="ECO:0000259" key="1">
    <source>
        <dbReference type="Pfam" id="PF19050"/>
    </source>
</evidence>
<comment type="caution">
    <text evidence="2">The sequence shown here is derived from an EMBL/GenBank/DDBJ whole genome shotgun (WGS) entry which is preliminary data.</text>
</comment>
<reference evidence="2" key="1">
    <citation type="submission" date="2021-02" db="EMBL/GenBank/DDBJ databases">
        <authorList>
            <person name="Nowell W R."/>
        </authorList>
    </citation>
    <scope>NUCLEOTIDE SEQUENCE</scope>
</reference>
<dbReference type="InterPro" id="IPR043904">
    <property type="entry name" value="PhoD_2-like"/>
</dbReference>
<sequence>MEWNQKWALEFTDESKYAVKQYYFNNYAEHWERRPKMKKALGSIPSLMMWDDHVIFGGTGSYLPLLHQSPIMMGLFEIGQQMRLLFQHHTTPEKARKHRLFGYQGYNCLAQCGSHLAPLGADGRSEHNDLQNVAHLIVLFPVPFSFARFKMAESFLETWKQLTLKRRNIPFSEQTNSVFGEHIPLPLNDSKLMYQIISSAIVNRLPHRIVICAAHCFGTKWYPVVDTEEKLIDSFERDPEQGARLFLKRLLPNRNWCYFEQFTVMDSTLNTRVTQTGFLGRLFGLLLIFF</sequence>
<dbReference type="EMBL" id="CAJOBQ010000607">
    <property type="protein sequence ID" value="CAF4389667.1"/>
    <property type="molecule type" value="Genomic_DNA"/>
</dbReference>
<evidence type="ECO:0000313" key="2">
    <source>
        <dbReference type="EMBL" id="CAF4389667.1"/>
    </source>
</evidence>
<accession>A0A820NFJ6</accession>
<protein>
    <recommendedName>
        <fullName evidence="1">PhoD-like phosphatase domain-containing protein</fullName>
    </recommendedName>
</protein>
<dbReference type="Pfam" id="PF19050">
    <property type="entry name" value="PhoD_2"/>
    <property type="match status" value="1"/>
</dbReference>
<name>A0A820NFJ6_9BILA</name>
<dbReference type="AlphaFoldDB" id="A0A820NFJ6"/>